<evidence type="ECO:0000313" key="8">
    <source>
        <dbReference type="Proteomes" id="UP000005238"/>
    </source>
</evidence>
<reference evidence="7" key="2">
    <citation type="submission" date="2015-06" db="UniProtKB">
        <authorList>
            <consortium name="EnsemblProtists"/>
        </authorList>
    </citation>
    <scope>IDENTIFICATION</scope>
    <source>
        <strain evidence="7">Pr102</strain>
    </source>
</reference>
<dbReference type="PANTHER" id="PTHR20881:SF0">
    <property type="entry name" value="3-METHYL-2-OXOBUTANOATE HYDROXYMETHYLTRANSFERASE"/>
    <property type="match status" value="1"/>
</dbReference>
<organism evidence="7 8">
    <name type="scientific">Phytophthora ramorum</name>
    <name type="common">Sudden oak death agent</name>
    <dbReference type="NCBI Taxonomy" id="164328"/>
    <lineage>
        <taxon>Eukaryota</taxon>
        <taxon>Sar</taxon>
        <taxon>Stramenopiles</taxon>
        <taxon>Oomycota</taxon>
        <taxon>Peronosporomycetes</taxon>
        <taxon>Peronosporales</taxon>
        <taxon>Peronosporaceae</taxon>
        <taxon>Phytophthora</taxon>
    </lineage>
</organism>
<evidence type="ECO:0000313" key="7">
    <source>
        <dbReference type="EnsemblProtists" id="Phyra80497"/>
    </source>
</evidence>
<dbReference type="GO" id="GO:0005739">
    <property type="term" value="C:mitochondrion"/>
    <property type="evidence" value="ECO:0000318"/>
    <property type="project" value="GO_Central"/>
</dbReference>
<evidence type="ECO:0000256" key="3">
    <source>
        <dbReference type="ARBA" id="ARBA00012618"/>
    </source>
</evidence>
<dbReference type="Proteomes" id="UP000005238">
    <property type="component" value="Unassembled WGS sequence"/>
</dbReference>
<dbReference type="AlphaFoldDB" id="H3GTL7"/>
<comment type="catalytic activity">
    <reaction evidence="5">
        <text>(6R)-5,10-methylene-5,6,7,8-tetrahydrofolate + 3-methyl-2-oxobutanoate + H2O = 2-dehydropantoate + (6S)-5,6,7,8-tetrahydrofolate</text>
        <dbReference type="Rhea" id="RHEA:11824"/>
        <dbReference type="ChEBI" id="CHEBI:11561"/>
        <dbReference type="ChEBI" id="CHEBI:11851"/>
        <dbReference type="ChEBI" id="CHEBI:15377"/>
        <dbReference type="ChEBI" id="CHEBI:15636"/>
        <dbReference type="ChEBI" id="CHEBI:57453"/>
        <dbReference type="EC" id="2.1.2.11"/>
    </reaction>
</comment>
<feature type="compositionally biased region" description="Polar residues" evidence="6">
    <location>
        <begin position="142"/>
        <end position="159"/>
    </location>
</feature>
<dbReference type="eggNOG" id="KOG2949">
    <property type="taxonomic scope" value="Eukaryota"/>
</dbReference>
<reference evidence="8" key="1">
    <citation type="journal article" date="2006" name="Science">
        <title>Phytophthora genome sequences uncover evolutionary origins and mechanisms of pathogenesis.</title>
        <authorList>
            <person name="Tyler B.M."/>
            <person name="Tripathy S."/>
            <person name="Zhang X."/>
            <person name="Dehal P."/>
            <person name="Jiang R.H."/>
            <person name="Aerts A."/>
            <person name="Arredondo F.D."/>
            <person name="Baxter L."/>
            <person name="Bensasson D."/>
            <person name="Beynon J.L."/>
            <person name="Chapman J."/>
            <person name="Damasceno C.M."/>
            <person name="Dorrance A.E."/>
            <person name="Dou D."/>
            <person name="Dickerman A.W."/>
            <person name="Dubchak I.L."/>
            <person name="Garbelotto M."/>
            <person name="Gijzen M."/>
            <person name="Gordon S.G."/>
            <person name="Govers F."/>
            <person name="Grunwald N.J."/>
            <person name="Huang W."/>
            <person name="Ivors K.L."/>
            <person name="Jones R.W."/>
            <person name="Kamoun S."/>
            <person name="Krampis K."/>
            <person name="Lamour K.H."/>
            <person name="Lee M.K."/>
            <person name="McDonald W.H."/>
            <person name="Medina M."/>
            <person name="Meijer H.J."/>
            <person name="Nordberg E.K."/>
            <person name="Maclean D.J."/>
            <person name="Ospina-Giraldo M.D."/>
            <person name="Morris P.F."/>
            <person name="Phuntumart V."/>
            <person name="Putnam N.H."/>
            <person name="Rash S."/>
            <person name="Rose J.K."/>
            <person name="Sakihama Y."/>
            <person name="Salamov A.A."/>
            <person name="Savidor A."/>
            <person name="Scheuring C.F."/>
            <person name="Smith B.M."/>
            <person name="Sobral B.W."/>
            <person name="Terry A."/>
            <person name="Torto-Alalibo T.A."/>
            <person name="Win J."/>
            <person name="Xu Z."/>
            <person name="Zhang H."/>
            <person name="Grigoriev I.V."/>
            <person name="Rokhsar D.S."/>
            <person name="Boore J.L."/>
        </authorList>
    </citation>
    <scope>NUCLEOTIDE SEQUENCE [LARGE SCALE GENOMIC DNA]</scope>
    <source>
        <strain evidence="8">Pr102</strain>
    </source>
</reference>
<dbReference type="Pfam" id="PF02548">
    <property type="entry name" value="Pantoate_transf"/>
    <property type="match status" value="1"/>
</dbReference>
<evidence type="ECO:0000256" key="4">
    <source>
        <dbReference type="ARBA" id="ARBA00022679"/>
    </source>
</evidence>
<protein>
    <recommendedName>
        <fullName evidence="3">3-methyl-2-oxobutanoate hydroxymethyltransferase</fullName>
        <ecNumber evidence="3">2.1.2.11</ecNumber>
    </recommendedName>
</protein>
<dbReference type="PANTHER" id="PTHR20881">
    <property type="entry name" value="3-METHYL-2-OXOBUTANOATE HYDROXYMETHYLTRANSFERASE"/>
    <property type="match status" value="1"/>
</dbReference>
<evidence type="ECO:0000256" key="1">
    <source>
        <dbReference type="ARBA" id="ARBA00005033"/>
    </source>
</evidence>
<name>H3GTL7_PHYRM</name>
<dbReference type="InterPro" id="IPR040442">
    <property type="entry name" value="Pyrv_kinase-like_dom_sf"/>
</dbReference>
<evidence type="ECO:0000256" key="2">
    <source>
        <dbReference type="ARBA" id="ARBA00008676"/>
    </source>
</evidence>
<sequence>MRLAQRRLAVVCCNAREDTQGRGRAAADARRSTLDIFKRKPITMVATYDYPSVVHVDLVGLDILLVRDSLAMVGQDMDTTLPVTLEDMIHHTQSVKRAEERHRFVKEGGADCVQVDRGKERAETSKDNRLLALNDHVDAQTKAQVKPQQTSANAATESANDYCGTPTPAPTKPIVYIAPTSSDNYRLGAQTLFVTNVLSPFEAASILSQP</sequence>
<dbReference type="FunFam" id="3.20.20.60:FF:000102">
    <property type="entry name" value="Uncharacterized protein"/>
    <property type="match status" value="1"/>
</dbReference>
<dbReference type="EC" id="2.1.2.11" evidence="3"/>
<evidence type="ECO:0000256" key="6">
    <source>
        <dbReference type="SAM" id="MobiDB-lite"/>
    </source>
</evidence>
<dbReference type="EMBL" id="DS566047">
    <property type="status" value="NOT_ANNOTATED_CDS"/>
    <property type="molecule type" value="Genomic_DNA"/>
</dbReference>
<dbReference type="GO" id="GO:0015940">
    <property type="term" value="P:pantothenate biosynthetic process"/>
    <property type="evidence" value="ECO:0000318"/>
    <property type="project" value="GO_Central"/>
</dbReference>
<dbReference type="EnsemblProtists" id="Phyra80497">
    <property type="protein sequence ID" value="Phyra80497"/>
    <property type="gene ID" value="Phyra80497"/>
</dbReference>
<dbReference type="InterPro" id="IPR003700">
    <property type="entry name" value="Pantoate_hydroxy_MeTrfase"/>
</dbReference>
<dbReference type="VEuPathDB" id="FungiDB:KRP23_2753"/>
<dbReference type="HOGENOM" id="CLU_1312350_0_0_1"/>
<accession>H3GTL7</accession>
<evidence type="ECO:0000256" key="5">
    <source>
        <dbReference type="ARBA" id="ARBA00049172"/>
    </source>
</evidence>
<dbReference type="UniPathway" id="UPA00028">
    <property type="reaction ID" value="UER00003"/>
</dbReference>
<dbReference type="InParanoid" id="H3GTL7"/>
<keyword evidence="4" id="KW-0808">Transferase</keyword>
<comment type="pathway">
    <text evidence="1">Cofactor biosynthesis; (R)-pantothenate biosynthesis; (R)-pantoate from 3-methyl-2-oxobutanoate: step 1/2.</text>
</comment>
<proteinExistence type="inferred from homology"/>
<dbReference type="GO" id="GO:0000287">
    <property type="term" value="F:magnesium ion binding"/>
    <property type="evidence" value="ECO:0000318"/>
    <property type="project" value="GO_Central"/>
</dbReference>
<dbReference type="Gene3D" id="3.20.20.60">
    <property type="entry name" value="Phosphoenolpyruvate-binding domains"/>
    <property type="match status" value="1"/>
</dbReference>
<keyword evidence="8" id="KW-1185">Reference proteome</keyword>
<dbReference type="GO" id="GO:0003864">
    <property type="term" value="F:3-methyl-2-oxobutanoate hydroxymethyltransferase activity"/>
    <property type="evidence" value="ECO:0000318"/>
    <property type="project" value="GO_Central"/>
</dbReference>
<dbReference type="STRING" id="164328.H3GTL7"/>
<comment type="similarity">
    <text evidence="2">Belongs to the PanB family.</text>
</comment>
<dbReference type="SUPFAM" id="SSF51621">
    <property type="entry name" value="Phosphoenolpyruvate/pyruvate domain"/>
    <property type="match status" value="1"/>
</dbReference>
<dbReference type="VEuPathDB" id="FungiDB:KRP22_13625"/>
<dbReference type="InterPro" id="IPR015813">
    <property type="entry name" value="Pyrv/PenolPyrv_kinase-like_dom"/>
</dbReference>
<feature type="region of interest" description="Disordered" evidence="6">
    <location>
        <begin position="142"/>
        <end position="163"/>
    </location>
</feature>